<reference evidence="1 2" key="1">
    <citation type="journal article" date="2024" name="G3 (Bethesda)">
        <title>Genome assembly of Hibiscus sabdariffa L. provides insights into metabolisms of medicinal natural products.</title>
        <authorList>
            <person name="Kim T."/>
        </authorList>
    </citation>
    <scope>NUCLEOTIDE SEQUENCE [LARGE SCALE GENOMIC DNA]</scope>
    <source>
        <strain evidence="1">TK-2024</strain>
        <tissue evidence="1">Old leaves</tissue>
    </source>
</reference>
<evidence type="ECO:0008006" key="3">
    <source>
        <dbReference type="Google" id="ProtNLM"/>
    </source>
</evidence>
<accession>A0ABR2FGT4</accession>
<dbReference type="Proteomes" id="UP001472677">
    <property type="component" value="Unassembled WGS sequence"/>
</dbReference>
<gene>
    <name evidence="1" type="ORF">V6N12_070339</name>
</gene>
<comment type="caution">
    <text evidence="1">The sequence shown here is derived from an EMBL/GenBank/DDBJ whole genome shotgun (WGS) entry which is preliminary data.</text>
</comment>
<protein>
    <recommendedName>
        <fullName evidence="3">Alpha-amylase</fullName>
    </recommendedName>
</protein>
<dbReference type="Gene3D" id="3.20.20.80">
    <property type="entry name" value="Glycosidases"/>
    <property type="match status" value="1"/>
</dbReference>
<evidence type="ECO:0000313" key="1">
    <source>
        <dbReference type="EMBL" id="KAK8580051.1"/>
    </source>
</evidence>
<name>A0ABR2FGT4_9ROSI</name>
<sequence length="99" mass="10902">MADIVINHRIGTTKGHGGMYNRYDGIPLALSEHAITSCTGGLGNRSTGDNFNGVPNIDHSQHFTITKIAIDKGSLIGLMPHDNFQLHLTSQPREFYRKL</sequence>
<proteinExistence type="predicted"/>
<evidence type="ECO:0000313" key="2">
    <source>
        <dbReference type="Proteomes" id="UP001472677"/>
    </source>
</evidence>
<keyword evidence="2" id="KW-1185">Reference proteome</keyword>
<organism evidence="1 2">
    <name type="scientific">Hibiscus sabdariffa</name>
    <name type="common">roselle</name>
    <dbReference type="NCBI Taxonomy" id="183260"/>
    <lineage>
        <taxon>Eukaryota</taxon>
        <taxon>Viridiplantae</taxon>
        <taxon>Streptophyta</taxon>
        <taxon>Embryophyta</taxon>
        <taxon>Tracheophyta</taxon>
        <taxon>Spermatophyta</taxon>
        <taxon>Magnoliopsida</taxon>
        <taxon>eudicotyledons</taxon>
        <taxon>Gunneridae</taxon>
        <taxon>Pentapetalae</taxon>
        <taxon>rosids</taxon>
        <taxon>malvids</taxon>
        <taxon>Malvales</taxon>
        <taxon>Malvaceae</taxon>
        <taxon>Malvoideae</taxon>
        <taxon>Hibiscus</taxon>
    </lineage>
</organism>
<dbReference type="EMBL" id="JBBPBM010000006">
    <property type="protein sequence ID" value="KAK8580051.1"/>
    <property type="molecule type" value="Genomic_DNA"/>
</dbReference>